<dbReference type="EMBL" id="BSUL01000001">
    <property type="protein sequence ID" value="GMA27610.1"/>
    <property type="molecule type" value="Genomic_DNA"/>
</dbReference>
<accession>A0AA37UCE5</accession>
<evidence type="ECO:0000313" key="1">
    <source>
        <dbReference type="EMBL" id="GMA27610.1"/>
    </source>
</evidence>
<keyword evidence="2" id="KW-1185">Reference proteome</keyword>
<dbReference type="AlphaFoldDB" id="A0AA37UCE5"/>
<organism evidence="1 2">
    <name type="scientific">Arenivirga flava</name>
    <dbReference type="NCBI Taxonomy" id="1930060"/>
    <lineage>
        <taxon>Bacteria</taxon>
        <taxon>Bacillati</taxon>
        <taxon>Actinomycetota</taxon>
        <taxon>Actinomycetes</taxon>
        <taxon>Micrococcales</taxon>
        <taxon>Microbacteriaceae</taxon>
        <taxon>Arenivirga</taxon>
    </lineage>
</organism>
<comment type="caution">
    <text evidence="1">The sequence shown here is derived from an EMBL/GenBank/DDBJ whole genome shotgun (WGS) entry which is preliminary data.</text>
</comment>
<dbReference type="Proteomes" id="UP001157160">
    <property type="component" value="Unassembled WGS sequence"/>
</dbReference>
<proteinExistence type="predicted"/>
<reference evidence="1 2" key="1">
    <citation type="journal article" date="2014" name="Int. J. Syst. Evol. Microbiol.">
        <title>Complete genome sequence of Corynebacterium casei LMG S-19264T (=DSM 44701T), isolated from a smear-ripened cheese.</title>
        <authorList>
            <consortium name="US DOE Joint Genome Institute (JGI-PGF)"/>
            <person name="Walter F."/>
            <person name="Albersmeier A."/>
            <person name="Kalinowski J."/>
            <person name="Ruckert C."/>
        </authorList>
    </citation>
    <scope>NUCLEOTIDE SEQUENCE [LARGE SCALE GENOMIC DNA]</scope>
    <source>
        <strain evidence="1 2">NBRC 112289</strain>
    </source>
</reference>
<gene>
    <name evidence="1" type="ORF">GCM10025874_08630</name>
</gene>
<dbReference type="RefSeq" id="WP_284230345.1">
    <property type="nucleotide sequence ID" value="NZ_BSUL01000001.1"/>
</dbReference>
<name>A0AA37UCE5_9MICO</name>
<evidence type="ECO:0000313" key="2">
    <source>
        <dbReference type="Proteomes" id="UP001157160"/>
    </source>
</evidence>
<protein>
    <submittedName>
        <fullName evidence="1">Uncharacterized protein</fullName>
    </submittedName>
</protein>
<sequence length="45" mass="4795">MIPGLEMLMQQALKQARIFVGGDPAVRLDREAEVVAAMRAAVGLA</sequence>